<sequence>MRLLTQALWRLSERYLGGIPVDRVTTIVAVLLSYALAHVFQRIPPRMSGAKHLFSIATTVLLFGIVQEQYLGLLHLAAGSVVIYVLMRSMRGAYMPQTVFLVAMLHLSFSHIRRQLHERNSGRVELDYTGAQMVFVIKATSLAFCIHDGRRSLSRSASAALTEYQRKNAIAQVPDLLEYLGYIFFFPGFAVGPAFEMATYRQMVHLDNRHARRQLAVRAYRKLAESLFWMSVYVAYSSSFTFADLAIPQFYARRSFISAALYLCTTGVVVRAAYYTAWKMSEGACILTGLGFDGYDEHGNSRWMEIANIRVRDVELGSSIKQLIDSWNIGTNTWLRHHIYLRLIPPSATGRHVPSTRASVLTFLVSAWWHGFYPGYYLTFVLGALAASSARTLRRNLHLLVALPPNAKASSGHALQIAIKAVYDVCGWAMSKYTLDFVVAPFMLLALRPALLMWKLNYYAVPLGILAIFVLFNLLGVGRYLRQMVGIPQQPQQQLGSLSRTKEILQAPTGAPRNASDMDMKENVHQKGA</sequence>
<gene>
    <name evidence="9" type="primary">ale1</name>
    <name evidence="9" type="ORF">H4R20_005825</name>
</gene>
<evidence type="ECO:0000313" key="10">
    <source>
        <dbReference type="Proteomes" id="UP001140094"/>
    </source>
</evidence>
<accession>A0A9W8HVZ5</accession>
<organism evidence="9 10">
    <name type="scientific">Coemansia guatemalensis</name>
    <dbReference type="NCBI Taxonomy" id="2761395"/>
    <lineage>
        <taxon>Eukaryota</taxon>
        <taxon>Fungi</taxon>
        <taxon>Fungi incertae sedis</taxon>
        <taxon>Zoopagomycota</taxon>
        <taxon>Kickxellomycotina</taxon>
        <taxon>Kickxellomycetes</taxon>
        <taxon>Kickxellales</taxon>
        <taxon>Kickxellaceae</taxon>
        <taxon>Coemansia</taxon>
    </lineage>
</organism>
<protein>
    <submittedName>
        <fullName evidence="9">Lysophospholipid acyltransferase</fullName>
    </submittedName>
</protein>
<evidence type="ECO:0000256" key="3">
    <source>
        <dbReference type="ARBA" id="ARBA00022692"/>
    </source>
</evidence>
<feature type="region of interest" description="Disordered" evidence="7">
    <location>
        <begin position="507"/>
        <end position="529"/>
    </location>
</feature>
<dbReference type="PANTHER" id="PTHR13906:SF4">
    <property type="entry name" value="LYSOPHOSPHOLIPID ACYLTRANSFERASE 6"/>
    <property type="match status" value="1"/>
</dbReference>
<evidence type="ECO:0000256" key="8">
    <source>
        <dbReference type="SAM" id="Phobius"/>
    </source>
</evidence>
<feature type="transmembrane region" description="Helical" evidence="8">
    <location>
        <begin position="259"/>
        <end position="277"/>
    </location>
</feature>
<evidence type="ECO:0000256" key="5">
    <source>
        <dbReference type="ARBA" id="ARBA00023136"/>
    </source>
</evidence>
<dbReference type="GO" id="GO:0046474">
    <property type="term" value="P:glycerophospholipid biosynthetic process"/>
    <property type="evidence" value="ECO:0007669"/>
    <property type="project" value="TreeGrafter"/>
</dbReference>
<dbReference type="GO" id="GO:0016020">
    <property type="term" value="C:membrane"/>
    <property type="evidence" value="ECO:0007669"/>
    <property type="project" value="UniProtKB-SubCell"/>
</dbReference>
<dbReference type="GO" id="GO:0030258">
    <property type="term" value="P:lipid modification"/>
    <property type="evidence" value="ECO:0007669"/>
    <property type="project" value="TreeGrafter"/>
</dbReference>
<dbReference type="PANTHER" id="PTHR13906">
    <property type="entry name" value="PORCUPINE"/>
    <property type="match status" value="1"/>
</dbReference>
<dbReference type="Pfam" id="PF03062">
    <property type="entry name" value="MBOAT"/>
    <property type="match status" value="1"/>
</dbReference>
<dbReference type="EMBL" id="JANBUO010002141">
    <property type="protein sequence ID" value="KAJ2795601.1"/>
    <property type="molecule type" value="Genomic_DNA"/>
</dbReference>
<proteinExistence type="predicted"/>
<keyword evidence="2" id="KW-0808">Transferase</keyword>
<evidence type="ECO:0000256" key="7">
    <source>
        <dbReference type="SAM" id="MobiDB-lite"/>
    </source>
</evidence>
<keyword evidence="5 8" id="KW-0472">Membrane</keyword>
<evidence type="ECO:0000313" key="9">
    <source>
        <dbReference type="EMBL" id="KAJ2795601.1"/>
    </source>
</evidence>
<feature type="transmembrane region" description="Helical" evidence="8">
    <location>
        <begin position="176"/>
        <end position="195"/>
    </location>
</feature>
<comment type="subcellular location">
    <subcellularLocation>
        <location evidence="1">Membrane</location>
        <topology evidence="1">Multi-pass membrane protein</topology>
    </subcellularLocation>
</comment>
<feature type="transmembrane region" description="Helical" evidence="8">
    <location>
        <begin position="433"/>
        <end position="452"/>
    </location>
</feature>
<dbReference type="GO" id="GO:0003841">
    <property type="term" value="F:1-acylglycerol-3-phosphate O-acyltransferase activity"/>
    <property type="evidence" value="ECO:0007669"/>
    <property type="project" value="TreeGrafter"/>
</dbReference>
<feature type="compositionally biased region" description="Basic and acidic residues" evidence="7">
    <location>
        <begin position="516"/>
        <end position="529"/>
    </location>
</feature>
<keyword evidence="6 9" id="KW-0012">Acyltransferase</keyword>
<feature type="transmembrane region" description="Helical" evidence="8">
    <location>
        <begin position="458"/>
        <end position="481"/>
    </location>
</feature>
<dbReference type="GO" id="GO:0005783">
    <property type="term" value="C:endoplasmic reticulum"/>
    <property type="evidence" value="ECO:0007669"/>
    <property type="project" value="TreeGrafter"/>
</dbReference>
<keyword evidence="3 8" id="KW-0812">Transmembrane</keyword>
<feature type="transmembrane region" description="Helical" evidence="8">
    <location>
        <begin position="60"/>
        <end position="86"/>
    </location>
</feature>
<keyword evidence="10" id="KW-1185">Reference proteome</keyword>
<keyword evidence="4 8" id="KW-1133">Transmembrane helix</keyword>
<feature type="transmembrane region" description="Helical" evidence="8">
    <location>
        <begin position="21"/>
        <end position="40"/>
    </location>
</feature>
<feature type="transmembrane region" description="Helical" evidence="8">
    <location>
        <begin position="227"/>
        <end position="247"/>
    </location>
</feature>
<dbReference type="OrthoDB" id="286734at2759"/>
<reference evidence="9" key="1">
    <citation type="submission" date="2022-07" db="EMBL/GenBank/DDBJ databases">
        <title>Phylogenomic reconstructions and comparative analyses of Kickxellomycotina fungi.</title>
        <authorList>
            <person name="Reynolds N.K."/>
            <person name="Stajich J.E."/>
            <person name="Barry K."/>
            <person name="Grigoriev I.V."/>
            <person name="Crous P."/>
            <person name="Smith M.E."/>
        </authorList>
    </citation>
    <scope>NUCLEOTIDE SEQUENCE</scope>
    <source>
        <strain evidence="9">NRRL 1565</strain>
    </source>
</reference>
<evidence type="ECO:0000256" key="1">
    <source>
        <dbReference type="ARBA" id="ARBA00004141"/>
    </source>
</evidence>
<dbReference type="AlphaFoldDB" id="A0A9W8HVZ5"/>
<evidence type="ECO:0000256" key="2">
    <source>
        <dbReference type="ARBA" id="ARBA00022679"/>
    </source>
</evidence>
<dbReference type="Proteomes" id="UP001140094">
    <property type="component" value="Unassembled WGS sequence"/>
</dbReference>
<evidence type="ECO:0000256" key="4">
    <source>
        <dbReference type="ARBA" id="ARBA00022989"/>
    </source>
</evidence>
<name>A0A9W8HVZ5_9FUNG</name>
<dbReference type="InterPro" id="IPR049941">
    <property type="entry name" value="LPLAT_7/PORCN-like"/>
</dbReference>
<comment type="caution">
    <text evidence="9">The sequence shown here is derived from an EMBL/GenBank/DDBJ whole genome shotgun (WGS) entry which is preliminary data.</text>
</comment>
<dbReference type="GO" id="GO:0047184">
    <property type="term" value="F:1-acylglycerophosphocholine O-acyltransferase activity"/>
    <property type="evidence" value="ECO:0007669"/>
    <property type="project" value="TreeGrafter"/>
</dbReference>
<dbReference type="InterPro" id="IPR004299">
    <property type="entry name" value="MBOAT_fam"/>
</dbReference>
<evidence type="ECO:0000256" key="6">
    <source>
        <dbReference type="ARBA" id="ARBA00023315"/>
    </source>
</evidence>
<feature type="transmembrane region" description="Helical" evidence="8">
    <location>
        <begin position="367"/>
        <end position="387"/>
    </location>
</feature>